<organism evidence="1 2">
    <name type="scientific">Coemansia biformis</name>
    <dbReference type="NCBI Taxonomy" id="1286918"/>
    <lineage>
        <taxon>Eukaryota</taxon>
        <taxon>Fungi</taxon>
        <taxon>Fungi incertae sedis</taxon>
        <taxon>Zoopagomycota</taxon>
        <taxon>Kickxellomycotina</taxon>
        <taxon>Kickxellomycetes</taxon>
        <taxon>Kickxellales</taxon>
        <taxon>Kickxellaceae</taxon>
        <taxon>Coemansia</taxon>
    </lineage>
</organism>
<protein>
    <recommendedName>
        <fullName evidence="3">YbaK/aminoacyl-tRNA synthetase-associated domain-containing protein</fullName>
    </recommendedName>
</protein>
<evidence type="ECO:0000313" key="2">
    <source>
        <dbReference type="Proteomes" id="UP001143981"/>
    </source>
</evidence>
<dbReference type="OrthoDB" id="1058301at2759"/>
<dbReference type="PANTHER" id="PTHR30411:SF4">
    <property type="entry name" value="YBAK_AMINOACYL-TRNA SYNTHETASE-ASSOCIATED DOMAIN-CONTAINING PROTEIN"/>
    <property type="match status" value="1"/>
</dbReference>
<sequence length="143" mass="15312">MENKRWRPTAPAYGCEYAQYYCAIVQYVYSINTGAMADIVRSLGGSKVAKKHLNNRLTDASTALELTGFGKNGVSLIGMTHELPAVLCAAIMRLSPPVLWLGAGHVDFKLALPVQDFVDTAQCLIADISAPNSDGELATPPDA</sequence>
<evidence type="ECO:0008006" key="3">
    <source>
        <dbReference type="Google" id="ProtNLM"/>
    </source>
</evidence>
<dbReference type="SUPFAM" id="SSF55826">
    <property type="entry name" value="YbaK/ProRS associated domain"/>
    <property type="match status" value="1"/>
</dbReference>
<comment type="caution">
    <text evidence="1">The sequence shown here is derived from an EMBL/GenBank/DDBJ whole genome shotgun (WGS) entry which is preliminary data.</text>
</comment>
<gene>
    <name evidence="1" type="ORF">LPJ61_003117</name>
</gene>
<evidence type="ECO:0000313" key="1">
    <source>
        <dbReference type="EMBL" id="KAJ1730249.1"/>
    </source>
</evidence>
<dbReference type="InterPro" id="IPR036754">
    <property type="entry name" value="YbaK/aa-tRNA-synt-asso_dom_sf"/>
</dbReference>
<name>A0A9W7YCR7_9FUNG</name>
<keyword evidence="2" id="KW-1185">Reference proteome</keyword>
<dbReference type="Gene3D" id="3.90.960.10">
    <property type="entry name" value="YbaK/aminoacyl-tRNA synthetase-associated domain"/>
    <property type="match status" value="1"/>
</dbReference>
<dbReference type="GO" id="GO:0002161">
    <property type="term" value="F:aminoacyl-tRNA deacylase activity"/>
    <property type="evidence" value="ECO:0007669"/>
    <property type="project" value="InterPro"/>
</dbReference>
<proteinExistence type="predicted"/>
<dbReference type="PANTHER" id="PTHR30411">
    <property type="entry name" value="CYTOPLASMIC PROTEIN"/>
    <property type="match status" value="1"/>
</dbReference>
<accession>A0A9W7YCR7</accession>
<dbReference type="AlphaFoldDB" id="A0A9W7YCR7"/>
<reference evidence="1" key="1">
    <citation type="submission" date="2022-07" db="EMBL/GenBank/DDBJ databases">
        <title>Phylogenomic reconstructions and comparative analyses of Kickxellomycotina fungi.</title>
        <authorList>
            <person name="Reynolds N.K."/>
            <person name="Stajich J.E."/>
            <person name="Barry K."/>
            <person name="Grigoriev I.V."/>
            <person name="Crous P."/>
            <person name="Smith M.E."/>
        </authorList>
    </citation>
    <scope>NUCLEOTIDE SEQUENCE</scope>
    <source>
        <strain evidence="1">BCRC 34381</strain>
    </source>
</reference>
<dbReference type="Proteomes" id="UP001143981">
    <property type="component" value="Unassembled WGS sequence"/>
</dbReference>
<dbReference type="EMBL" id="JANBOI010000482">
    <property type="protein sequence ID" value="KAJ1730249.1"/>
    <property type="molecule type" value="Genomic_DNA"/>
</dbReference>